<keyword evidence="7 10" id="KW-0472">Membrane</keyword>
<dbReference type="RefSeq" id="XP_046114237.1">
    <property type="nucleotide sequence ID" value="XM_046261683.1"/>
</dbReference>
<dbReference type="InterPro" id="IPR039421">
    <property type="entry name" value="Type_1_exporter"/>
</dbReference>
<dbReference type="AlphaFoldDB" id="A0A9P7ZDU9"/>
<dbReference type="OrthoDB" id="6500128at2759"/>
<feature type="domain" description="ABC transmembrane type-1" evidence="12">
    <location>
        <begin position="113"/>
        <end position="396"/>
    </location>
</feature>
<name>A0A9P7ZDU9_9HYPO</name>
<feature type="compositionally biased region" description="Acidic residues" evidence="9">
    <location>
        <begin position="56"/>
        <end position="69"/>
    </location>
</feature>
<gene>
    <name evidence="13" type="ORF">F5Z01DRAFT_629782</name>
</gene>
<reference evidence="13" key="1">
    <citation type="journal article" date="2021" name="IMA Fungus">
        <title>Genomic characterization of three marine fungi, including Emericellopsis atlantica sp. nov. with signatures of a generalist lifestyle and marine biomass degradation.</title>
        <authorList>
            <person name="Hagestad O.C."/>
            <person name="Hou L."/>
            <person name="Andersen J.H."/>
            <person name="Hansen E.H."/>
            <person name="Altermark B."/>
            <person name="Li C."/>
            <person name="Kuhnert E."/>
            <person name="Cox R.J."/>
            <person name="Crous P.W."/>
            <person name="Spatafora J.W."/>
            <person name="Lail K."/>
            <person name="Amirebrahimi M."/>
            <person name="Lipzen A."/>
            <person name="Pangilinan J."/>
            <person name="Andreopoulos W."/>
            <person name="Hayes R.D."/>
            <person name="Ng V."/>
            <person name="Grigoriev I.V."/>
            <person name="Jackson S.A."/>
            <person name="Sutton T.D.S."/>
            <person name="Dobson A.D.W."/>
            <person name="Rama T."/>
        </authorList>
    </citation>
    <scope>NUCLEOTIDE SEQUENCE</scope>
    <source>
        <strain evidence="13">TS7</strain>
    </source>
</reference>
<evidence type="ECO:0000256" key="5">
    <source>
        <dbReference type="ARBA" id="ARBA00022840"/>
    </source>
</evidence>
<dbReference type="PANTHER" id="PTHR24221:SF503">
    <property type="entry name" value="MITOCHONDRIAL POTASSIUM CHANNEL ATP-BINDING SUBUNIT"/>
    <property type="match status" value="1"/>
</dbReference>
<keyword evidence="4" id="KW-0547">Nucleotide-binding</keyword>
<keyword evidence="2" id="KW-0813">Transport</keyword>
<evidence type="ECO:0000256" key="9">
    <source>
        <dbReference type="SAM" id="MobiDB-lite"/>
    </source>
</evidence>
<evidence type="ECO:0000256" key="2">
    <source>
        <dbReference type="ARBA" id="ARBA00022448"/>
    </source>
</evidence>
<dbReference type="FunFam" id="3.40.50.300:FF:000287">
    <property type="entry name" value="Multidrug ABC transporter ATP-binding protein"/>
    <property type="match status" value="1"/>
</dbReference>
<keyword evidence="3 10" id="KW-0812">Transmembrane</keyword>
<evidence type="ECO:0000256" key="4">
    <source>
        <dbReference type="ARBA" id="ARBA00022741"/>
    </source>
</evidence>
<dbReference type="InterPro" id="IPR036640">
    <property type="entry name" value="ABC1_TM_sf"/>
</dbReference>
<dbReference type="GeneID" id="70292586"/>
<dbReference type="GO" id="GO:0140359">
    <property type="term" value="F:ABC-type transporter activity"/>
    <property type="evidence" value="ECO:0007669"/>
    <property type="project" value="InterPro"/>
</dbReference>
<keyword evidence="6 10" id="KW-1133">Transmembrane helix</keyword>
<protein>
    <submittedName>
        <fullName evidence="13">Abc transporter</fullName>
    </submittedName>
</protein>
<evidence type="ECO:0000256" key="8">
    <source>
        <dbReference type="ARBA" id="ARBA00024363"/>
    </source>
</evidence>
<dbReference type="SUPFAM" id="SSF90123">
    <property type="entry name" value="ABC transporter transmembrane region"/>
    <property type="match status" value="1"/>
</dbReference>
<dbReference type="Pfam" id="PF00664">
    <property type="entry name" value="ABC_membrane"/>
    <property type="match status" value="1"/>
</dbReference>
<sequence>MVAWSAILVKKTHLHPVKDEEETRGLLNGRDSGEGSDDGDGPAEYGSINQQTSGHEEEDEEDDDEDEDEKEIKRLQKQRMAEQGGWVGYLRGFAIFLPYIVPYRDRHAQLWVFIMLVCVSLERVLIVMIPQQLSAVTDSLAATAVTGHVPWATIIAWGLLRFPGSGMTHMLKTMANTRISQFAYSQLKSASFAHVMGLSMDYHTTKSSGKLVKAIEQGTDLTSIIENAFTIGPMLIDIAIAAVYLTTRFDFYMGYILLTTSLLHIYSNVKTISRTVPIERISSERARVENEVLYDSVTNWPTVAYHNRRTFEQERYARVVRSHVTAERRYYDWIDYGEALREFVLDTGLVLAAALAAYRISTGDAQVSSFVFLVVYWAEIREPMSQLAWTFRETSAHLINAEWLFQLLQNKPTVQDKPDARELVVKEGRVDFDRVSFAYDPQRPILRDVSFTALPGQSVALVGETGGGKSTVLKLLYRFYDVQGGSIAIDGLDVRDVTLDSLRDNLGIVPQDPSVFDQTIMDNVRYAHPHATPADVVAACKAAQIHDQIMSFPDAYGTRLGERGVRLSGGELQRVAIARVLLRRPRIVVLDEATSAVDSRTEASVQQALRALGAGRTVFTVAHRLSTVVDADLILVMDKGAVVERGTHGELLAIGGRYTRLWEMQTAHSRVEDD</sequence>
<dbReference type="Gene3D" id="1.20.1560.10">
    <property type="entry name" value="ABC transporter type 1, transmembrane domain"/>
    <property type="match status" value="1"/>
</dbReference>
<evidence type="ECO:0000256" key="7">
    <source>
        <dbReference type="ARBA" id="ARBA00023136"/>
    </source>
</evidence>
<comment type="similarity">
    <text evidence="8">Belongs to the ABC transporter superfamily. ABCB family. Heavy Metal importer (TC 3.A.1.210) subfamily.</text>
</comment>
<dbReference type="PROSITE" id="PS50929">
    <property type="entry name" value="ABC_TM1F"/>
    <property type="match status" value="1"/>
</dbReference>
<feature type="transmembrane region" description="Helical" evidence="10">
    <location>
        <begin position="140"/>
        <end position="160"/>
    </location>
</feature>
<evidence type="ECO:0000256" key="1">
    <source>
        <dbReference type="ARBA" id="ARBA00004141"/>
    </source>
</evidence>
<feature type="transmembrane region" description="Helical" evidence="10">
    <location>
        <begin position="84"/>
        <end position="102"/>
    </location>
</feature>
<evidence type="ECO:0000256" key="10">
    <source>
        <dbReference type="SAM" id="Phobius"/>
    </source>
</evidence>
<dbReference type="PROSITE" id="PS00211">
    <property type="entry name" value="ABC_TRANSPORTER_1"/>
    <property type="match status" value="1"/>
</dbReference>
<dbReference type="Pfam" id="PF00005">
    <property type="entry name" value="ABC_tran"/>
    <property type="match status" value="1"/>
</dbReference>
<dbReference type="InterPro" id="IPR011527">
    <property type="entry name" value="ABC1_TM_dom"/>
</dbReference>
<keyword evidence="5" id="KW-0067">ATP-binding</keyword>
<organism evidence="13 14">
    <name type="scientific">Emericellopsis atlantica</name>
    <dbReference type="NCBI Taxonomy" id="2614577"/>
    <lineage>
        <taxon>Eukaryota</taxon>
        <taxon>Fungi</taxon>
        <taxon>Dikarya</taxon>
        <taxon>Ascomycota</taxon>
        <taxon>Pezizomycotina</taxon>
        <taxon>Sordariomycetes</taxon>
        <taxon>Hypocreomycetidae</taxon>
        <taxon>Hypocreales</taxon>
        <taxon>Bionectriaceae</taxon>
        <taxon>Emericellopsis</taxon>
    </lineage>
</organism>
<dbReference type="InterPro" id="IPR003593">
    <property type="entry name" value="AAA+_ATPase"/>
</dbReference>
<evidence type="ECO:0000259" key="11">
    <source>
        <dbReference type="PROSITE" id="PS50893"/>
    </source>
</evidence>
<dbReference type="SUPFAM" id="SSF52540">
    <property type="entry name" value="P-loop containing nucleoside triphosphate hydrolases"/>
    <property type="match status" value="1"/>
</dbReference>
<dbReference type="Proteomes" id="UP000887229">
    <property type="component" value="Unassembled WGS sequence"/>
</dbReference>
<evidence type="ECO:0000256" key="3">
    <source>
        <dbReference type="ARBA" id="ARBA00022692"/>
    </source>
</evidence>
<dbReference type="InterPro" id="IPR017871">
    <property type="entry name" value="ABC_transporter-like_CS"/>
</dbReference>
<accession>A0A9P7ZDU9</accession>
<proteinExistence type="inferred from homology"/>
<dbReference type="Gene3D" id="3.40.50.300">
    <property type="entry name" value="P-loop containing nucleotide triphosphate hydrolases"/>
    <property type="match status" value="1"/>
</dbReference>
<evidence type="ECO:0000259" key="12">
    <source>
        <dbReference type="PROSITE" id="PS50929"/>
    </source>
</evidence>
<dbReference type="GO" id="GO:0005524">
    <property type="term" value="F:ATP binding"/>
    <property type="evidence" value="ECO:0007669"/>
    <property type="project" value="UniProtKB-KW"/>
</dbReference>
<feature type="domain" description="ABC transporter" evidence="11">
    <location>
        <begin position="430"/>
        <end position="664"/>
    </location>
</feature>
<dbReference type="PANTHER" id="PTHR24221">
    <property type="entry name" value="ATP-BINDING CASSETTE SUB-FAMILY B"/>
    <property type="match status" value="1"/>
</dbReference>
<dbReference type="GO" id="GO:0016887">
    <property type="term" value="F:ATP hydrolysis activity"/>
    <property type="evidence" value="ECO:0007669"/>
    <property type="project" value="InterPro"/>
</dbReference>
<dbReference type="InterPro" id="IPR003439">
    <property type="entry name" value="ABC_transporter-like_ATP-bd"/>
</dbReference>
<feature type="transmembrane region" description="Helical" evidence="10">
    <location>
        <begin position="108"/>
        <end position="128"/>
    </location>
</feature>
<comment type="caution">
    <text evidence="13">The sequence shown here is derived from an EMBL/GenBank/DDBJ whole genome shotgun (WGS) entry which is preliminary data.</text>
</comment>
<comment type="subcellular location">
    <subcellularLocation>
        <location evidence="1">Membrane</location>
        <topology evidence="1">Multi-pass membrane protein</topology>
    </subcellularLocation>
</comment>
<evidence type="ECO:0000256" key="6">
    <source>
        <dbReference type="ARBA" id="ARBA00022989"/>
    </source>
</evidence>
<evidence type="ECO:0000313" key="14">
    <source>
        <dbReference type="Proteomes" id="UP000887229"/>
    </source>
</evidence>
<dbReference type="SMART" id="SM00382">
    <property type="entry name" value="AAA"/>
    <property type="match status" value="1"/>
</dbReference>
<feature type="region of interest" description="Disordered" evidence="9">
    <location>
        <begin position="18"/>
        <end position="73"/>
    </location>
</feature>
<dbReference type="InterPro" id="IPR027417">
    <property type="entry name" value="P-loop_NTPase"/>
</dbReference>
<dbReference type="PROSITE" id="PS50893">
    <property type="entry name" value="ABC_TRANSPORTER_2"/>
    <property type="match status" value="1"/>
</dbReference>
<keyword evidence="14" id="KW-1185">Reference proteome</keyword>
<dbReference type="GO" id="GO:0016020">
    <property type="term" value="C:membrane"/>
    <property type="evidence" value="ECO:0007669"/>
    <property type="project" value="UniProtKB-SubCell"/>
</dbReference>
<dbReference type="EMBL" id="MU251279">
    <property type="protein sequence ID" value="KAG9250313.1"/>
    <property type="molecule type" value="Genomic_DNA"/>
</dbReference>
<evidence type="ECO:0000313" key="13">
    <source>
        <dbReference type="EMBL" id="KAG9250313.1"/>
    </source>
</evidence>